<accession>A0A1F4S1L9</accession>
<keyword evidence="1" id="KW-0472">Membrane</keyword>
<feature type="transmembrane region" description="Helical" evidence="1">
    <location>
        <begin position="126"/>
        <end position="152"/>
    </location>
</feature>
<protein>
    <recommendedName>
        <fullName evidence="3">DUF8173 domain-containing protein</fullName>
    </recommendedName>
</protein>
<keyword evidence="1" id="KW-1133">Transmembrane helix</keyword>
<feature type="chain" id="PRO_5009514349" description="DUF8173 domain-containing protein" evidence="2">
    <location>
        <begin position="21"/>
        <end position="280"/>
    </location>
</feature>
<dbReference type="EMBL" id="MEUA01000038">
    <property type="protein sequence ID" value="OGC14331.1"/>
    <property type="molecule type" value="Genomic_DNA"/>
</dbReference>
<keyword evidence="2" id="KW-0732">Signal</keyword>
<evidence type="ECO:0000313" key="4">
    <source>
        <dbReference type="EMBL" id="OGC14331.1"/>
    </source>
</evidence>
<feature type="transmembrane region" description="Helical" evidence="1">
    <location>
        <begin position="201"/>
        <end position="220"/>
    </location>
</feature>
<name>A0A1F4S1L9_UNCSA</name>
<feature type="transmembrane region" description="Helical" evidence="1">
    <location>
        <begin position="172"/>
        <end position="195"/>
    </location>
</feature>
<organism evidence="4 5">
    <name type="scientific">candidate division WOR-1 bacterium RIFOXYB2_FULL_36_35</name>
    <dbReference type="NCBI Taxonomy" id="1802578"/>
    <lineage>
        <taxon>Bacteria</taxon>
        <taxon>Bacillati</taxon>
        <taxon>Saganbacteria</taxon>
    </lineage>
</organism>
<gene>
    <name evidence="4" type="ORF">A2290_08325</name>
</gene>
<evidence type="ECO:0000313" key="5">
    <source>
        <dbReference type="Proteomes" id="UP000177905"/>
    </source>
</evidence>
<dbReference type="Pfam" id="PF26514">
    <property type="entry name" value="DUF8173"/>
    <property type="match status" value="1"/>
</dbReference>
<feature type="signal peptide" evidence="2">
    <location>
        <begin position="1"/>
        <end position="20"/>
    </location>
</feature>
<feature type="transmembrane region" description="Helical" evidence="1">
    <location>
        <begin position="241"/>
        <end position="274"/>
    </location>
</feature>
<proteinExistence type="predicted"/>
<evidence type="ECO:0000256" key="2">
    <source>
        <dbReference type="SAM" id="SignalP"/>
    </source>
</evidence>
<dbReference type="InterPro" id="IPR058486">
    <property type="entry name" value="DUF8173"/>
</dbReference>
<comment type="caution">
    <text evidence="4">The sequence shown here is derived from an EMBL/GenBank/DDBJ whole genome shotgun (WGS) entry which is preliminary data.</text>
</comment>
<evidence type="ECO:0000256" key="1">
    <source>
        <dbReference type="SAM" id="Phobius"/>
    </source>
</evidence>
<sequence length="280" mass="29637">MKKVLSLLIVFLILVSPSFATLSTLKSDINKSIVKIGSNASVQKDAIVKNIIAVNGNIDIAGTVEEDAISVGGNITLKNSSKVMGDVISFGGTVKKENNATVIGDIAEVDLGPLSNISSMITNKNLLLLGIFIHLLTLLALLALALTCVAIFQKYIGKVSYYAEKSPWKSLLWGFLTVVAMLPIILGLILTIVGILLVPMLIVILIAGAFFGFVAISQLVGKKILQALKTYNKPMIIETALGFLIITLISFIPVAGLIIKFGASLIGLGAVIATKFGTKK</sequence>
<evidence type="ECO:0000259" key="3">
    <source>
        <dbReference type="Pfam" id="PF26514"/>
    </source>
</evidence>
<dbReference type="Proteomes" id="UP000177905">
    <property type="component" value="Unassembled WGS sequence"/>
</dbReference>
<feature type="domain" description="DUF8173" evidence="3">
    <location>
        <begin position="136"/>
        <end position="275"/>
    </location>
</feature>
<keyword evidence="1" id="KW-0812">Transmembrane</keyword>
<reference evidence="4 5" key="1">
    <citation type="journal article" date="2016" name="Nat. Commun.">
        <title>Thousands of microbial genomes shed light on interconnected biogeochemical processes in an aquifer system.</title>
        <authorList>
            <person name="Anantharaman K."/>
            <person name="Brown C.T."/>
            <person name="Hug L.A."/>
            <person name="Sharon I."/>
            <person name="Castelle C.J."/>
            <person name="Probst A.J."/>
            <person name="Thomas B.C."/>
            <person name="Singh A."/>
            <person name="Wilkins M.J."/>
            <person name="Karaoz U."/>
            <person name="Brodie E.L."/>
            <person name="Williams K.H."/>
            <person name="Hubbard S.S."/>
            <person name="Banfield J.F."/>
        </authorList>
    </citation>
    <scope>NUCLEOTIDE SEQUENCE [LARGE SCALE GENOMIC DNA]</scope>
</reference>
<dbReference type="AlphaFoldDB" id="A0A1F4S1L9"/>